<keyword evidence="4" id="KW-0175">Coiled coil</keyword>
<dbReference type="GO" id="GO:0030001">
    <property type="term" value="P:metal ion transport"/>
    <property type="evidence" value="ECO:0007669"/>
    <property type="project" value="InterPro"/>
</dbReference>
<accession>A0AAE3K9V7</accession>
<evidence type="ECO:0000313" key="6">
    <source>
        <dbReference type="EMBL" id="MCL9818456.1"/>
    </source>
</evidence>
<dbReference type="Proteomes" id="UP001203207">
    <property type="component" value="Unassembled WGS sequence"/>
</dbReference>
<evidence type="ECO:0000256" key="2">
    <source>
        <dbReference type="ARBA" id="ARBA00022448"/>
    </source>
</evidence>
<dbReference type="PANTHER" id="PTHR42953:SF3">
    <property type="entry name" value="HIGH-AFFINITY ZINC UPTAKE SYSTEM PROTEIN ZNUA"/>
    <property type="match status" value="1"/>
</dbReference>
<dbReference type="AlphaFoldDB" id="A0AAE3K9V7"/>
<keyword evidence="2" id="KW-0813">Transport</keyword>
<feature type="region of interest" description="Disordered" evidence="5">
    <location>
        <begin position="1"/>
        <end position="31"/>
    </location>
</feature>
<evidence type="ECO:0000256" key="4">
    <source>
        <dbReference type="SAM" id="Coils"/>
    </source>
</evidence>
<keyword evidence="3" id="KW-0732">Signal</keyword>
<protein>
    <submittedName>
        <fullName evidence="6">Zinc ABC transporter substrate-binding protein</fullName>
    </submittedName>
</protein>
<dbReference type="Gene3D" id="3.40.50.1980">
    <property type="entry name" value="Nitrogenase molybdenum iron protein domain"/>
    <property type="match status" value="2"/>
</dbReference>
<comment type="similarity">
    <text evidence="1">Belongs to the bacterial solute-binding protein 9 family.</text>
</comment>
<dbReference type="InterPro" id="IPR006127">
    <property type="entry name" value="ZnuA-like"/>
</dbReference>
<dbReference type="GO" id="GO:0046872">
    <property type="term" value="F:metal ion binding"/>
    <property type="evidence" value="ECO:0007669"/>
    <property type="project" value="InterPro"/>
</dbReference>
<feature type="non-terminal residue" evidence="6">
    <location>
        <position position="1"/>
    </location>
</feature>
<gene>
    <name evidence="6" type="ORF">AArcSt2_16070</name>
</gene>
<evidence type="ECO:0000256" key="3">
    <source>
        <dbReference type="ARBA" id="ARBA00022729"/>
    </source>
</evidence>
<reference evidence="6" key="2">
    <citation type="submission" date="2022-02" db="EMBL/GenBank/DDBJ databases">
        <authorList>
            <person name="Elcheninov A.G."/>
            <person name="Sorokin D.Y."/>
            <person name="Kublanov I.V."/>
        </authorList>
    </citation>
    <scope>NUCLEOTIDE SEQUENCE</scope>
    <source>
        <strain evidence="6">AArc-St2</strain>
    </source>
</reference>
<name>A0AAE3K9V7_9EURY</name>
<evidence type="ECO:0000256" key="5">
    <source>
        <dbReference type="SAM" id="MobiDB-lite"/>
    </source>
</evidence>
<dbReference type="PANTHER" id="PTHR42953">
    <property type="entry name" value="HIGH-AFFINITY ZINC UPTAKE SYSTEM PROTEIN ZNUA-RELATED"/>
    <property type="match status" value="1"/>
</dbReference>
<reference evidence="6" key="1">
    <citation type="journal article" date="2022" name="Syst. Appl. Microbiol.">
        <title>Natronocalculus amylovorans gen. nov., sp. nov., and Natranaeroarchaeum aerophilus sp. nov., dominant culturable amylolytic natronoarchaea from hypersaline soda lakes in southwestern Siberia.</title>
        <authorList>
            <person name="Sorokin D.Y."/>
            <person name="Elcheninov A.G."/>
            <person name="Khizhniak T.V."/>
            <person name="Koenen M."/>
            <person name="Bale N.J."/>
            <person name="Damste J.S.S."/>
            <person name="Kublanov I.V."/>
        </authorList>
    </citation>
    <scope>NUCLEOTIDE SEQUENCE</scope>
    <source>
        <strain evidence="6">AArc-St2</strain>
    </source>
</reference>
<dbReference type="EMBL" id="JAKRVX010000011">
    <property type="protein sequence ID" value="MCL9818456.1"/>
    <property type="molecule type" value="Genomic_DNA"/>
</dbReference>
<organism evidence="6 7">
    <name type="scientific">Natronocalculus amylovorans</name>
    <dbReference type="NCBI Taxonomy" id="2917812"/>
    <lineage>
        <taxon>Archaea</taxon>
        <taxon>Methanobacteriati</taxon>
        <taxon>Methanobacteriota</taxon>
        <taxon>Stenosarchaea group</taxon>
        <taxon>Halobacteria</taxon>
        <taxon>Halobacteriales</taxon>
        <taxon>Haloferacaceae</taxon>
        <taxon>Natronocalculus</taxon>
    </lineage>
</organism>
<dbReference type="InterPro" id="IPR050492">
    <property type="entry name" value="Bact_metal-bind_prot9"/>
</dbReference>
<comment type="caution">
    <text evidence="6">The sequence shown here is derived from an EMBL/GenBank/DDBJ whole genome shotgun (WGS) entry which is preliminary data.</text>
</comment>
<proteinExistence type="inferred from homology"/>
<evidence type="ECO:0000256" key="1">
    <source>
        <dbReference type="ARBA" id="ARBA00011028"/>
    </source>
</evidence>
<sequence length="207" mass="23418">HDDHHHDDDHDDHHHDDDDHDHDHDHEHGDYDPHVWVDPVLAQTCVDNIADGLAEADPDNADDYYDNAEAYKNELQDLHEQFESALAHKHIDTLVLAGHDSLQYLAERYDFEIHSPQGVSPQDEATTSDIIDSIELVNELGISHVTYDYFESDNLAQQIVAESDAEEVATLTPAEGSTPEWNDDGWGYIEQMEEINLPTLEAALDAH</sequence>
<keyword evidence="7" id="KW-1185">Reference proteome</keyword>
<dbReference type="SUPFAM" id="SSF53807">
    <property type="entry name" value="Helical backbone' metal receptor"/>
    <property type="match status" value="1"/>
</dbReference>
<dbReference type="Pfam" id="PF01297">
    <property type="entry name" value="ZnuA"/>
    <property type="match status" value="1"/>
</dbReference>
<dbReference type="RefSeq" id="WP_250586176.1">
    <property type="nucleotide sequence ID" value="NZ_JAKRVX010000011.1"/>
</dbReference>
<feature type="coiled-coil region" evidence="4">
    <location>
        <begin position="61"/>
        <end position="88"/>
    </location>
</feature>
<evidence type="ECO:0000313" key="7">
    <source>
        <dbReference type="Proteomes" id="UP001203207"/>
    </source>
</evidence>